<dbReference type="Proteomes" id="UP000191672">
    <property type="component" value="Unassembled WGS sequence"/>
</dbReference>
<keyword evidence="2" id="KW-0812">Transmembrane</keyword>
<gene>
    <name evidence="3" type="ORF">PENANT_c011G05772</name>
</gene>
<reference evidence="4" key="1">
    <citation type="journal article" date="2017" name="Nat. Microbiol.">
        <title>Global analysis of biosynthetic gene clusters reveals vast potential of secondary metabolite production in Penicillium species.</title>
        <authorList>
            <person name="Nielsen J.C."/>
            <person name="Grijseels S."/>
            <person name="Prigent S."/>
            <person name="Ji B."/>
            <person name="Dainat J."/>
            <person name="Nielsen K.F."/>
            <person name="Frisvad J.C."/>
            <person name="Workman M."/>
            <person name="Nielsen J."/>
        </authorList>
    </citation>
    <scope>NUCLEOTIDE SEQUENCE [LARGE SCALE GENOMIC DNA]</scope>
    <source>
        <strain evidence="4">IBT 31811</strain>
    </source>
</reference>
<dbReference type="AlphaFoldDB" id="A0A1V6Q7I5"/>
<keyword evidence="4" id="KW-1185">Reference proteome</keyword>
<dbReference type="STRING" id="416450.A0A1V6Q7I5"/>
<keyword evidence="2" id="KW-1133">Transmembrane helix</keyword>
<feature type="region of interest" description="Disordered" evidence="1">
    <location>
        <begin position="261"/>
        <end position="298"/>
    </location>
</feature>
<comment type="caution">
    <text evidence="3">The sequence shown here is derived from an EMBL/GenBank/DDBJ whole genome shotgun (WGS) entry which is preliminary data.</text>
</comment>
<accession>A0A1V6Q7I5</accession>
<sequence>MTTTPASDLTIAHFGPLTTTFSPPSKCATANWVSYNTDNALLAWGAVCVTKGVPTGATSAKVWNWASSCYPDGIKGVFTGAGVNNVFTPGNACPSGWTANYTTSAGQRGLSPSHNIGRMGATVRDGQIATSSGYRYGGKGCVSTATTVSARRLYTTSDGTCSRTTVSDFTGYIEASNTKRDLRNGDGDKAVTSQESKTTATFTAYPICLVNGGEIVNDGESTGLSTGAKIGIGIGVPLGVILIAVVMFIWWYRRNQLRKTAAAATPEPPRMSEDTPKKSSGVPVGMVKPELDNGDPMYQKAELDTGAVIASGPSQAPVEMPNEQIPSAPAELPAGQISDGPQAELPGDSGYTATKIGGDQDSKVANVSNSIPTIVVDPSSPLPPEEETK</sequence>
<evidence type="ECO:0000256" key="1">
    <source>
        <dbReference type="SAM" id="MobiDB-lite"/>
    </source>
</evidence>
<feature type="transmembrane region" description="Helical" evidence="2">
    <location>
        <begin position="230"/>
        <end position="252"/>
    </location>
</feature>
<keyword evidence="2" id="KW-0472">Membrane</keyword>
<feature type="compositionally biased region" description="Polar residues" evidence="1">
    <location>
        <begin position="363"/>
        <end position="372"/>
    </location>
</feature>
<name>A0A1V6Q7I5_9EURO</name>
<evidence type="ECO:0000256" key="2">
    <source>
        <dbReference type="SAM" id="Phobius"/>
    </source>
</evidence>
<evidence type="ECO:0000313" key="4">
    <source>
        <dbReference type="Proteomes" id="UP000191672"/>
    </source>
</evidence>
<feature type="region of interest" description="Disordered" evidence="1">
    <location>
        <begin position="311"/>
        <end position="389"/>
    </location>
</feature>
<dbReference type="EMBL" id="MDYN01000011">
    <property type="protein sequence ID" value="OQD84997.1"/>
    <property type="molecule type" value="Genomic_DNA"/>
</dbReference>
<evidence type="ECO:0000313" key="3">
    <source>
        <dbReference type="EMBL" id="OQD84997.1"/>
    </source>
</evidence>
<protein>
    <submittedName>
        <fullName evidence="3">Uncharacterized protein</fullName>
    </submittedName>
</protein>
<proteinExistence type="predicted"/>
<organism evidence="3 4">
    <name type="scientific">Penicillium antarcticum</name>
    <dbReference type="NCBI Taxonomy" id="416450"/>
    <lineage>
        <taxon>Eukaryota</taxon>
        <taxon>Fungi</taxon>
        <taxon>Dikarya</taxon>
        <taxon>Ascomycota</taxon>
        <taxon>Pezizomycotina</taxon>
        <taxon>Eurotiomycetes</taxon>
        <taxon>Eurotiomycetidae</taxon>
        <taxon>Eurotiales</taxon>
        <taxon>Aspergillaceae</taxon>
        <taxon>Penicillium</taxon>
    </lineage>
</organism>